<feature type="compositionally biased region" description="Acidic residues" evidence="10">
    <location>
        <begin position="479"/>
        <end position="490"/>
    </location>
</feature>
<reference evidence="11" key="1">
    <citation type="submission" date="2020-10" db="EMBL/GenBank/DDBJ databases">
        <title>Unveiling of a novel bifunctional photoreceptor, Dualchrome1, isolated from a cosmopolitan green alga.</title>
        <authorList>
            <person name="Suzuki S."/>
            <person name="Kawachi M."/>
        </authorList>
    </citation>
    <scope>NUCLEOTIDE SEQUENCE</scope>
    <source>
        <strain evidence="11">NIES 2893</strain>
    </source>
</reference>
<evidence type="ECO:0000256" key="3">
    <source>
        <dbReference type="ARBA" id="ARBA00022692"/>
    </source>
</evidence>
<dbReference type="Proteomes" id="UP000660262">
    <property type="component" value="Unassembled WGS sequence"/>
</dbReference>
<dbReference type="SUPFAM" id="SSF63887">
    <property type="entry name" value="P-domain of calnexin/calreticulin"/>
    <property type="match status" value="1"/>
</dbReference>
<feature type="compositionally biased region" description="Acidic residues" evidence="10">
    <location>
        <begin position="216"/>
        <end position="228"/>
    </location>
</feature>
<keyword evidence="3 9" id="KW-0812">Transmembrane</keyword>
<keyword evidence="12" id="KW-1185">Reference proteome</keyword>
<evidence type="ECO:0000256" key="6">
    <source>
        <dbReference type="ARBA" id="ARBA00023136"/>
    </source>
</evidence>
<dbReference type="EMBL" id="BNJQ01000021">
    <property type="protein sequence ID" value="GHP08655.1"/>
    <property type="molecule type" value="Genomic_DNA"/>
</dbReference>
<dbReference type="PRINTS" id="PR00626">
    <property type="entry name" value="CALRETICULIN"/>
</dbReference>
<dbReference type="PROSITE" id="PS00804">
    <property type="entry name" value="CALRETICULIN_2"/>
    <property type="match status" value="1"/>
</dbReference>
<evidence type="ECO:0000256" key="2">
    <source>
        <dbReference type="ARBA" id="ARBA00010983"/>
    </source>
</evidence>
<evidence type="ECO:0000256" key="7">
    <source>
        <dbReference type="ARBA" id="ARBA00023186"/>
    </source>
</evidence>
<feature type="region of interest" description="Disordered" evidence="10">
    <location>
        <begin position="175"/>
        <end position="262"/>
    </location>
</feature>
<dbReference type="PANTHER" id="PTHR11073">
    <property type="entry name" value="CALRETICULIN AND CALNEXIN"/>
    <property type="match status" value="1"/>
</dbReference>
<feature type="compositionally biased region" description="Basic and acidic residues" evidence="10">
    <location>
        <begin position="468"/>
        <end position="478"/>
    </location>
</feature>
<dbReference type="Gene3D" id="2.10.250.10">
    <property type="entry name" value="Calreticulin/calnexin, P domain"/>
    <property type="match status" value="1"/>
</dbReference>
<organism evidence="11 12">
    <name type="scientific">Pycnococcus provasolii</name>
    <dbReference type="NCBI Taxonomy" id="41880"/>
    <lineage>
        <taxon>Eukaryota</taxon>
        <taxon>Viridiplantae</taxon>
        <taxon>Chlorophyta</taxon>
        <taxon>Pseudoscourfieldiophyceae</taxon>
        <taxon>Pseudoscourfieldiales</taxon>
        <taxon>Pycnococcaceae</taxon>
        <taxon>Pycnococcus</taxon>
    </lineage>
</organism>
<dbReference type="Gene3D" id="2.60.120.200">
    <property type="match status" value="1"/>
</dbReference>
<evidence type="ECO:0000313" key="11">
    <source>
        <dbReference type="EMBL" id="GHP08655.1"/>
    </source>
</evidence>
<dbReference type="GO" id="GO:0005509">
    <property type="term" value="F:calcium ion binding"/>
    <property type="evidence" value="ECO:0007669"/>
    <property type="project" value="InterPro"/>
</dbReference>
<keyword evidence="6 9" id="KW-0472">Membrane</keyword>
<feature type="compositionally biased region" description="Acidic residues" evidence="10">
    <location>
        <begin position="236"/>
        <end position="262"/>
    </location>
</feature>
<evidence type="ECO:0000256" key="10">
    <source>
        <dbReference type="SAM" id="MobiDB-lite"/>
    </source>
</evidence>
<dbReference type="SUPFAM" id="SSF49899">
    <property type="entry name" value="Concanavalin A-like lectins/glucanases"/>
    <property type="match status" value="1"/>
</dbReference>
<accession>A0A830HPR3</accession>
<keyword evidence="7 9" id="KW-0143">Chaperone</keyword>
<dbReference type="Pfam" id="PF00262">
    <property type="entry name" value="Calreticulin"/>
    <property type="match status" value="1"/>
</dbReference>
<evidence type="ECO:0000256" key="9">
    <source>
        <dbReference type="RuleBase" id="RU362126"/>
    </source>
</evidence>
<keyword evidence="8" id="KW-1015">Disulfide bond</keyword>
<feature type="compositionally biased region" description="Basic and acidic residues" evidence="10">
    <location>
        <begin position="187"/>
        <end position="199"/>
    </location>
</feature>
<feature type="transmembrane region" description="Helical" evidence="9">
    <location>
        <begin position="426"/>
        <end position="447"/>
    </location>
</feature>
<dbReference type="FunFam" id="2.10.250.10:FF:000001">
    <property type="entry name" value="Calnexin homolog"/>
    <property type="match status" value="1"/>
</dbReference>
<dbReference type="GO" id="GO:0036503">
    <property type="term" value="P:ERAD pathway"/>
    <property type="evidence" value="ECO:0007669"/>
    <property type="project" value="TreeGrafter"/>
</dbReference>
<dbReference type="InterPro" id="IPR009033">
    <property type="entry name" value="Calreticulin/calnexin_P_dom_sf"/>
</dbReference>
<keyword evidence="4 9" id="KW-0256">Endoplasmic reticulum</keyword>
<dbReference type="OrthoDB" id="1938156at2759"/>
<dbReference type="InterPro" id="IPR018124">
    <property type="entry name" value="Calret/calnex_CS"/>
</dbReference>
<evidence type="ECO:0000256" key="8">
    <source>
        <dbReference type="PIRSR" id="PIRSR601580-3"/>
    </source>
</evidence>
<evidence type="ECO:0000256" key="1">
    <source>
        <dbReference type="ARBA" id="ARBA00004389"/>
    </source>
</evidence>
<feature type="disulfide bond" evidence="8">
    <location>
        <begin position="73"/>
        <end position="110"/>
    </location>
</feature>
<evidence type="ECO:0000313" key="12">
    <source>
        <dbReference type="Proteomes" id="UP000660262"/>
    </source>
</evidence>
<comment type="caution">
    <text evidence="11">The sequence shown here is derived from an EMBL/GenBank/DDBJ whole genome shotgun (WGS) entry which is preliminary data.</text>
</comment>
<feature type="region of interest" description="Disordered" evidence="10">
    <location>
        <begin position="452"/>
        <end position="504"/>
    </location>
</feature>
<name>A0A830HPR3_9CHLO</name>
<proteinExistence type="inferred from homology"/>
<protein>
    <recommendedName>
        <fullName evidence="13">Calnexin</fullName>
    </recommendedName>
</protein>
<dbReference type="GO" id="GO:0005789">
    <property type="term" value="C:endoplasmic reticulum membrane"/>
    <property type="evidence" value="ECO:0007669"/>
    <property type="project" value="UniProtKB-SubCell"/>
</dbReference>
<evidence type="ECO:0000256" key="5">
    <source>
        <dbReference type="ARBA" id="ARBA00022989"/>
    </source>
</evidence>
<evidence type="ECO:0000256" key="4">
    <source>
        <dbReference type="ARBA" id="ARBA00022824"/>
    </source>
</evidence>
<sequence length="504" mass="56383">MAWTNTRATYNTWQTPGKMVAATMKVGADTDGAMYAPDAARKYAATTTLKTPVDYSKVTVLQYEVRPSSGWTCGGAYLKFYNETGEDEDFDASAVDNNTPYSVMFGPDKCGTTNKVHLIFRRKSLIDGSIEEKHLKDAPLVPSDSNTHVYTAVIDPVKNHVKVLVDGEEKASGSIFEAFDPPFNPPKEIDDPEDKKPEDWIDDDKMDDPDATKPDDWDEDAPMEIEDEKAEKPEGWLDDEPEQIPDPEAEQPEDWDEEEDGEWEAPMIKNPACDDVGCGEWEAPMKPNPDYKGKWYPPRIPNPAYKGPWAPRKIPNPAYFEDDAPLKSVGKIAAVGAEIWTMDGGLYFDNLLITDDEAIAEELRLLGFEPKQVAQKAEADAETDKKKPDAVPFLVGHLYELLENPALEQVKPHLKPVVDFFMEFPAALYILIVALPLLILSCVYTVFCMPSSSSSDEEEEEEVPAAQAKKEDATGKDDAAEEEEEAEEKEAEEKKSTRRRTRRA</sequence>
<dbReference type="PROSITE" id="PS00805">
    <property type="entry name" value="CALRETICULIN_REPEAT"/>
    <property type="match status" value="1"/>
</dbReference>
<keyword evidence="5 9" id="KW-1133">Transmembrane helix</keyword>
<gene>
    <name evidence="11" type="ORF">PPROV_000739200</name>
</gene>
<dbReference type="GO" id="GO:0051082">
    <property type="term" value="F:unfolded protein binding"/>
    <property type="evidence" value="ECO:0007669"/>
    <property type="project" value="InterPro"/>
</dbReference>
<evidence type="ECO:0008006" key="13">
    <source>
        <dbReference type="Google" id="ProtNLM"/>
    </source>
</evidence>
<dbReference type="AlphaFoldDB" id="A0A830HPR3"/>
<dbReference type="InterPro" id="IPR001580">
    <property type="entry name" value="Calret/calnex"/>
</dbReference>
<dbReference type="GO" id="GO:0006457">
    <property type="term" value="P:protein folding"/>
    <property type="evidence" value="ECO:0007669"/>
    <property type="project" value="InterPro"/>
</dbReference>
<dbReference type="InterPro" id="IPR013320">
    <property type="entry name" value="ConA-like_dom_sf"/>
</dbReference>
<dbReference type="PANTHER" id="PTHR11073:SF1">
    <property type="entry name" value="CALNEXIN 14D-RELATED"/>
    <property type="match status" value="1"/>
</dbReference>
<comment type="subcellular location">
    <subcellularLocation>
        <location evidence="1">Endoplasmic reticulum membrane</location>
        <topology evidence="1">Single-pass membrane protein</topology>
    </subcellularLocation>
</comment>
<comment type="similarity">
    <text evidence="2 9">Belongs to the calreticulin family.</text>
</comment>